<dbReference type="InterPro" id="IPR016169">
    <property type="entry name" value="FAD-bd_PCMH_sub2"/>
</dbReference>
<dbReference type="CDD" id="cd04590">
    <property type="entry name" value="CBS_pair_CorC_HlyC_assoc"/>
    <property type="match status" value="1"/>
</dbReference>
<evidence type="ECO:0000256" key="7">
    <source>
        <dbReference type="ARBA" id="ARBA00023136"/>
    </source>
</evidence>
<keyword evidence="5 9" id="KW-1133">Transmembrane helix</keyword>
<dbReference type="PROSITE" id="PS51371">
    <property type="entry name" value="CBS"/>
    <property type="match status" value="1"/>
</dbReference>
<keyword evidence="15" id="KW-1185">Reference proteome</keyword>
<dbReference type="Pfam" id="PF01595">
    <property type="entry name" value="CNNM"/>
    <property type="match status" value="1"/>
</dbReference>
<feature type="transmembrane region" description="Helical" evidence="10">
    <location>
        <begin position="80"/>
        <end position="102"/>
    </location>
</feature>
<feature type="domain" description="CNNM transmembrane" evidence="13">
    <location>
        <begin position="1"/>
        <end position="179"/>
    </location>
</feature>
<dbReference type="SMART" id="SM01091">
    <property type="entry name" value="CorC_HlyC"/>
    <property type="match status" value="1"/>
</dbReference>
<feature type="signal peptide" evidence="11">
    <location>
        <begin position="1"/>
        <end position="23"/>
    </location>
</feature>
<evidence type="ECO:0000313" key="15">
    <source>
        <dbReference type="Proteomes" id="UP001597506"/>
    </source>
</evidence>
<evidence type="ECO:0000256" key="1">
    <source>
        <dbReference type="ARBA" id="ARBA00004141"/>
    </source>
</evidence>
<dbReference type="Proteomes" id="UP001597506">
    <property type="component" value="Unassembled WGS sequence"/>
</dbReference>
<keyword evidence="6 8" id="KW-0129">CBS domain</keyword>
<evidence type="ECO:0000313" key="14">
    <source>
        <dbReference type="EMBL" id="MFD2679478.1"/>
    </source>
</evidence>
<dbReference type="Gene3D" id="3.10.580.10">
    <property type="entry name" value="CBS-domain"/>
    <property type="match status" value="1"/>
</dbReference>
<dbReference type="PANTHER" id="PTHR22777">
    <property type="entry name" value="HEMOLYSIN-RELATED"/>
    <property type="match status" value="1"/>
</dbReference>
<evidence type="ECO:0000259" key="13">
    <source>
        <dbReference type="PROSITE" id="PS51846"/>
    </source>
</evidence>
<feature type="transmembrane region" description="Helical" evidence="10">
    <location>
        <begin position="114"/>
        <end position="136"/>
    </location>
</feature>
<organism evidence="14 15">
    <name type="scientific">Bacillus seohaeanensis</name>
    <dbReference type="NCBI Taxonomy" id="284580"/>
    <lineage>
        <taxon>Bacteria</taxon>
        <taxon>Bacillati</taxon>
        <taxon>Bacillota</taxon>
        <taxon>Bacilli</taxon>
        <taxon>Bacillales</taxon>
        <taxon>Bacillaceae</taxon>
        <taxon>Bacillus</taxon>
    </lineage>
</organism>
<dbReference type="Pfam" id="PF00571">
    <property type="entry name" value="CBS"/>
    <property type="match status" value="2"/>
</dbReference>
<feature type="transmembrane region" description="Helical" evidence="10">
    <location>
        <begin position="54"/>
        <end position="73"/>
    </location>
</feature>
<dbReference type="SUPFAM" id="SSF54631">
    <property type="entry name" value="CBS-domain pair"/>
    <property type="match status" value="1"/>
</dbReference>
<dbReference type="InterPro" id="IPR002550">
    <property type="entry name" value="CNNM"/>
</dbReference>
<evidence type="ECO:0000256" key="5">
    <source>
        <dbReference type="ARBA" id="ARBA00022989"/>
    </source>
</evidence>
<dbReference type="InterPro" id="IPR044751">
    <property type="entry name" value="Ion_transp-like_CBS"/>
</dbReference>
<comment type="similarity">
    <text evidence="2">Belongs to the UPF0053 family.</text>
</comment>
<keyword evidence="3 9" id="KW-0812">Transmembrane</keyword>
<protein>
    <submittedName>
        <fullName evidence="14">CNNM domain-containing protein</fullName>
    </submittedName>
</protein>
<dbReference type="InterPro" id="IPR000644">
    <property type="entry name" value="CBS_dom"/>
</dbReference>
<comment type="subcellular location">
    <subcellularLocation>
        <location evidence="1">Membrane</location>
        <topology evidence="1">Multi-pass membrane protein</topology>
    </subcellularLocation>
</comment>
<evidence type="ECO:0000256" key="8">
    <source>
        <dbReference type="PROSITE-ProRule" id="PRU00703"/>
    </source>
</evidence>
<feature type="chain" id="PRO_5046440948" evidence="11">
    <location>
        <begin position="24"/>
        <end position="411"/>
    </location>
</feature>
<evidence type="ECO:0000256" key="3">
    <source>
        <dbReference type="ARBA" id="ARBA00022692"/>
    </source>
</evidence>
<dbReference type="InterPro" id="IPR046342">
    <property type="entry name" value="CBS_dom_sf"/>
</dbReference>
<evidence type="ECO:0000256" key="10">
    <source>
        <dbReference type="SAM" id="Phobius"/>
    </source>
</evidence>
<dbReference type="PANTHER" id="PTHR22777:SF17">
    <property type="entry name" value="UPF0053 PROTEIN SLL0260"/>
    <property type="match status" value="1"/>
</dbReference>
<dbReference type="PROSITE" id="PS51846">
    <property type="entry name" value="CNNM"/>
    <property type="match status" value="1"/>
</dbReference>
<comment type="caution">
    <text evidence="14">The sequence shown here is derived from an EMBL/GenBank/DDBJ whole genome shotgun (WGS) entry which is preliminary data.</text>
</comment>
<evidence type="ECO:0000259" key="12">
    <source>
        <dbReference type="PROSITE" id="PS51371"/>
    </source>
</evidence>
<dbReference type="InterPro" id="IPR036318">
    <property type="entry name" value="FAD-bd_PCMH-like_sf"/>
</dbReference>
<dbReference type="InterPro" id="IPR005170">
    <property type="entry name" value="Transptr-assoc_dom"/>
</dbReference>
<evidence type="ECO:0000256" key="9">
    <source>
        <dbReference type="PROSITE-ProRule" id="PRU01193"/>
    </source>
</evidence>
<feature type="domain" description="CBS" evidence="12">
    <location>
        <begin position="262"/>
        <end position="321"/>
    </location>
</feature>
<keyword evidence="7 9" id="KW-0472">Membrane</keyword>
<name>A0ABW5RLG3_9BACI</name>
<dbReference type="Gene3D" id="3.30.465.10">
    <property type="match status" value="1"/>
</dbReference>
<evidence type="ECO:0000256" key="2">
    <source>
        <dbReference type="ARBA" id="ARBA00006337"/>
    </source>
</evidence>
<dbReference type="EMBL" id="JBHUMF010000002">
    <property type="protein sequence ID" value="MFD2679478.1"/>
    <property type="molecule type" value="Genomic_DNA"/>
</dbReference>
<sequence length="411" mass="46935">MFFAILFFLVMSFFLSGSETALTAVNKMKIKTKAENQDKKSQKLLEVVSKPDELITAILIGNNIANIMLPTLVTIVAIEYGFNVGVATGILTVILIIFAEVLPKSVAATFAERVSYAVFPVIRFLLIIFKPLTFLLSKFTRMVIRILSKSDLDEVSFSKEELITMVDIATAEGTFKSDEKQRIKGVIDFQRLDVKDALKTPRMEIQGIPFDTSFEHARDIVLNSNYTRYPVYKENMDNIVGVFHSKLLLSWSLDSTKSLQDFTDNDPLFVFEFHSIERVFKMMLKERKHIAIVLDEYGGTEGIISHEDIIEAMIGQEIKDETDENEESLIDELSDSHVICNGKISLHRLNEVFKTQIPEEEDVLSGFLLREIGYFPEEGDTYEYHDLHFEVKKIEDNKLKSVEIKKKTNID</sequence>
<keyword evidence="4" id="KW-0677">Repeat</keyword>
<evidence type="ECO:0000256" key="6">
    <source>
        <dbReference type="ARBA" id="ARBA00023122"/>
    </source>
</evidence>
<evidence type="ECO:0000256" key="11">
    <source>
        <dbReference type="SAM" id="SignalP"/>
    </source>
</evidence>
<keyword evidence="11" id="KW-0732">Signal</keyword>
<gene>
    <name evidence="14" type="ORF">ACFSUL_01805</name>
</gene>
<proteinExistence type="inferred from homology"/>
<accession>A0ABW5RLG3</accession>
<dbReference type="Pfam" id="PF03471">
    <property type="entry name" value="CorC_HlyC"/>
    <property type="match status" value="1"/>
</dbReference>
<dbReference type="SUPFAM" id="SSF56176">
    <property type="entry name" value="FAD-binding/transporter-associated domain-like"/>
    <property type="match status" value="1"/>
</dbReference>
<dbReference type="RefSeq" id="WP_377932147.1">
    <property type="nucleotide sequence ID" value="NZ_JBHUMF010000002.1"/>
</dbReference>
<reference evidence="15" key="1">
    <citation type="journal article" date="2019" name="Int. J. Syst. Evol. Microbiol.">
        <title>The Global Catalogue of Microorganisms (GCM) 10K type strain sequencing project: providing services to taxonomists for standard genome sequencing and annotation.</title>
        <authorList>
            <consortium name="The Broad Institute Genomics Platform"/>
            <consortium name="The Broad Institute Genome Sequencing Center for Infectious Disease"/>
            <person name="Wu L."/>
            <person name="Ma J."/>
        </authorList>
    </citation>
    <scope>NUCLEOTIDE SEQUENCE [LARGE SCALE GENOMIC DNA]</scope>
    <source>
        <strain evidence="15">KCTC 3913</strain>
    </source>
</reference>
<evidence type="ECO:0000256" key="4">
    <source>
        <dbReference type="ARBA" id="ARBA00022737"/>
    </source>
</evidence>